<evidence type="ECO:0000256" key="7">
    <source>
        <dbReference type="SAM" id="MobiDB-lite"/>
    </source>
</evidence>
<evidence type="ECO:0000256" key="5">
    <source>
        <dbReference type="ARBA" id="ARBA00023157"/>
    </source>
</evidence>
<dbReference type="EMBL" id="JARBHB010000012">
    <property type="protein sequence ID" value="KAJ8871181.1"/>
    <property type="molecule type" value="Genomic_DNA"/>
</dbReference>
<evidence type="ECO:0000313" key="10">
    <source>
        <dbReference type="Proteomes" id="UP001159363"/>
    </source>
</evidence>
<sequence>MALRYSDSRVLDMELCVDKVICIQKDFDSQPVYTPRLHAWQAEQSIRDYFTLSWSPAKVQLPGYSSASSKLSLAKSRKIHQRTTRGILLTECPEEATVAERLACSSPTMAIQVQSPAGSLRIFARVIVPDDTVADLPLPPSFHSGTASYSPPSASSALKTSLLRAAQSLSLVTRVSGNVQEYQKQTYEGTVKRRKYWRFAYPSACTWAVGTAQPAATNTFKSQFPTNQLHYHLTLAGFSHVRTLPDHAAGRRVFSEISRFPGPCTPSSLHLKPRSRSHYRAHRLSFWLNLVPELHCPGDDVPLSHHVLDHLGRARTRLTQGRGRSPAIPATSAGPAPTTGMPLPPPPPASDDDGGLARYSTALGLTVAVGCALLTLNVLVFAGACYRSRPRRSPGDGGTDPAAPTENGRLPNSISADLFKTDEKLSDAEYAGHRLLEFTAVSFKPPAGPPTDQ</sequence>
<dbReference type="Proteomes" id="UP001159363">
    <property type="component" value="Chromosome 11"/>
</dbReference>
<evidence type="ECO:0008006" key="11">
    <source>
        <dbReference type="Google" id="ProtNLM"/>
    </source>
</evidence>
<accession>A0ABQ9GGF8</accession>
<organism evidence="9 10">
    <name type="scientific">Dryococelus australis</name>
    <dbReference type="NCBI Taxonomy" id="614101"/>
    <lineage>
        <taxon>Eukaryota</taxon>
        <taxon>Metazoa</taxon>
        <taxon>Ecdysozoa</taxon>
        <taxon>Arthropoda</taxon>
        <taxon>Hexapoda</taxon>
        <taxon>Insecta</taxon>
        <taxon>Pterygota</taxon>
        <taxon>Neoptera</taxon>
        <taxon>Polyneoptera</taxon>
        <taxon>Phasmatodea</taxon>
        <taxon>Verophasmatodea</taxon>
        <taxon>Anareolatae</taxon>
        <taxon>Phasmatidae</taxon>
        <taxon>Eurycanthinae</taxon>
        <taxon>Dryococelus</taxon>
    </lineage>
</organism>
<evidence type="ECO:0000256" key="2">
    <source>
        <dbReference type="ARBA" id="ARBA00005964"/>
    </source>
</evidence>
<feature type="region of interest" description="Disordered" evidence="7">
    <location>
        <begin position="389"/>
        <end position="414"/>
    </location>
</feature>
<keyword evidence="8" id="KW-1133">Transmembrane helix</keyword>
<proteinExistence type="inferred from homology"/>
<feature type="region of interest" description="Disordered" evidence="7">
    <location>
        <begin position="318"/>
        <end position="355"/>
    </location>
</feature>
<comment type="subcellular location">
    <subcellularLocation>
        <location evidence="1">Cell membrane</location>
    </subcellularLocation>
</comment>
<keyword evidence="6" id="KW-0325">Glycoprotein</keyword>
<feature type="transmembrane region" description="Helical" evidence="8">
    <location>
        <begin position="362"/>
        <end position="386"/>
    </location>
</feature>
<dbReference type="PANTHER" id="PTHR43903">
    <property type="entry name" value="NEUROLIGIN"/>
    <property type="match status" value="1"/>
</dbReference>
<comment type="similarity">
    <text evidence="2">Belongs to the type-B carboxylesterase/lipase family.</text>
</comment>
<protein>
    <recommendedName>
        <fullName evidence="11">WIF domain-containing protein</fullName>
    </recommendedName>
</protein>
<keyword evidence="10" id="KW-1185">Reference proteome</keyword>
<dbReference type="InterPro" id="IPR000460">
    <property type="entry name" value="Nlgn"/>
</dbReference>
<dbReference type="InterPro" id="IPR051093">
    <property type="entry name" value="Neuroligin/BSAL"/>
</dbReference>
<keyword evidence="4 8" id="KW-0472">Membrane</keyword>
<reference evidence="9 10" key="1">
    <citation type="submission" date="2023-02" db="EMBL/GenBank/DDBJ databases">
        <title>LHISI_Scaffold_Assembly.</title>
        <authorList>
            <person name="Stuart O.P."/>
            <person name="Cleave R."/>
            <person name="Magrath M.J.L."/>
            <person name="Mikheyev A.S."/>
        </authorList>
    </citation>
    <scope>NUCLEOTIDE SEQUENCE [LARGE SCALE GENOMIC DNA]</scope>
    <source>
        <strain evidence="9">Daus_M_001</strain>
        <tissue evidence="9">Leg muscle</tissue>
    </source>
</reference>
<evidence type="ECO:0000256" key="1">
    <source>
        <dbReference type="ARBA" id="ARBA00004236"/>
    </source>
</evidence>
<keyword evidence="3" id="KW-1003">Cell membrane</keyword>
<evidence type="ECO:0000256" key="3">
    <source>
        <dbReference type="ARBA" id="ARBA00022475"/>
    </source>
</evidence>
<evidence type="ECO:0000256" key="6">
    <source>
        <dbReference type="ARBA" id="ARBA00023180"/>
    </source>
</evidence>
<comment type="caution">
    <text evidence="9">The sequence shown here is derived from an EMBL/GenBank/DDBJ whole genome shotgun (WGS) entry which is preliminary data.</text>
</comment>
<keyword evidence="5" id="KW-1015">Disulfide bond</keyword>
<gene>
    <name evidence="9" type="ORF">PR048_027487</name>
</gene>
<name>A0ABQ9GGF8_9NEOP</name>
<evidence type="ECO:0000256" key="4">
    <source>
        <dbReference type="ARBA" id="ARBA00023136"/>
    </source>
</evidence>
<evidence type="ECO:0000256" key="8">
    <source>
        <dbReference type="SAM" id="Phobius"/>
    </source>
</evidence>
<keyword evidence="8" id="KW-0812">Transmembrane</keyword>
<evidence type="ECO:0000313" key="9">
    <source>
        <dbReference type="EMBL" id="KAJ8871181.1"/>
    </source>
</evidence>
<dbReference type="PRINTS" id="PR01090">
    <property type="entry name" value="NEUROLIGIN"/>
</dbReference>